<evidence type="ECO:0000313" key="1">
    <source>
        <dbReference type="EMBL" id="OQB40964.1"/>
    </source>
</evidence>
<name>A0A1V5ZLZ0_9BACT</name>
<dbReference type="EMBL" id="MWDB01000027">
    <property type="protein sequence ID" value="OQB40964.1"/>
    <property type="molecule type" value="Genomic_DNA"/>
</dbReference>
<dbReference type="Proteomes" id="UP000485621">
    <property type="component" value="Unassembled WGS sequence"/>
</dbReference>
<sequence length="79" mass="9421">MSGYEIIYSNNKHGYARIKEGKLIISIPKFLKYNKKFKQTLIENGEKLLKKHKKNKYIKSKDEENVLLFGEFVEKKELK</sequence>
<accession>A0A1V5ZLZ0</accession>
<reference evidence="1" key="1">
    <citation type="submission" date="2017-02" db="EMBL/GenBank/DDBJ databases">
        <title>Delving into the versatile metabolic prowess of the omnipresent phylum Bacteroidetes.</title>
        <authorList>
            <person name="Nobu M.K."/>
            <person name="Mei R."/>
            <person name="Narihiro T."/>
            <person name="Kuroda K."/>
            <person name="Liu W.-T."/>
        </authorList>
    </citation>
    <scope>NUCLEOTIDE SEQUENCE</scope>
    <source>
        <strain evidence="1">ADurb.Bin160</strain>
    </source>
</reference>
<proteinExistence type="predicted"/>
<organism evidence="1">
    <name type="scientific">candidate division CPR1 bacterium ADurb.Bin160</name>
    <dbReference type="NCBI Taxonomy" id="1852826"/>
    <lineage>
        <taxon>Bacteria</taxon>
        <taxon>candidate division CPR1</taxon>
    </lineage>
</organism>
<protein>
    <submittedName>
        <fullName evidence="1">Uncharacterized protein</fullName>
    </submittedName>
</protein>
<dbReference type="AlphaFoldDB" id="A0A1V5ZLZ0"/>
<comment type="caution">
    <text evidence="1">The sequence shown here is derived from an EMBL/GenBank/DDBJ whole genome shotgun (WGS) entry which is preliminary data.</text>
</comment>
<gene>
    <name evidence="1" type="ORF">BWY04_01121</name>
</gene>